<proteinExistence type="predicted"/>
<dbReference type="EMBL" id="FOZC01000001">
    <property type="protein sequence ID" value="SFR63352.1"/>
    <property type="molecule type" value="Genomic_DNA"/>
</dbReference>
<dbReference type="RefSeq" id="WP_031471042.1">
    <property type="nucleotide sequence ID" value="NZ_FOZC01000001.1"/>
</dbReference>
<dbReference type="AlphaFoldDB" id="A0A1I6I9C5"/>
<dbReference type="Proteomes" id="UP000214760">
    <property type="component" value="Unassembled WGS sequence"/>
</dbReference>
<keyword evidence="2" id="KW-0238">DNA-binding</keyword>
<dbReference type="InterPro" id="IPR036390">
    <property type="entry name" value="WH_DNA-bd_sf"/>
</dbReference>
<protein>
    <submittedName>
        <fullName evidence="5">Transcriptional regulator, HxlR family</fullName>
    </submittedName>
</protein>
<dbReference type="Gene3D" id="1.10.10.10">
    <property type="entry name" value="Winged helix-like DNA-binding domain superfamily/Winged helix DNA-binding domain"/>
    <property type="match status" value="1"/>
</dbReference>
<reference evidence="5 6" key="1">
    <citation type="submission" date="2016-10" db="EMBL/GenBank/DDBJ databases">
        <authorList>
            <person name="de Groot N.N."/>
        </authorList>
    </citation>
    <scope>NUCLEOTIDE SEQUENCE [LARGE SCALE GENOMIC DNA]</scope>
    <source>
        <strain evidence="5 6">F</strain>
    </source>
</reference>
<evidence type="ECO:0000256" key="1">
    <source>
        <dbReference type="ARBA" id="ARBA00023015"/>
    </source>
</evidence>
<dbReference type="GO" id="GO:0003677">
    <property type="term" value="F:DNA binding"/>
    <property type="evidence" value="ECO:0007669"/>
    <property type="project" value="UniProtKB-KW"/>
</dbReference>
<keyword evidence="3" id="KW-0804">Transcription</keyword>
<gene>
    <name evidence="5" type="ORF">SAMN02910262_00062</name>
</gene>
<evidence type="ECO:0000259" key="4">
    <source>
        <dbReference type="PROSITE" id="PS51118"/>
    </source>
</evidence>
<evidence type="ECO:0000256" key="3">
    <source>
        <dbReference type="ARBA" id="ARBA00023163"/>
    </source>
</evidence>
<sequence length="110" mass="12537">MKKEPLCRDIAGEGCGLKKVLDLVGGKWKILILCVIDYNEVVRYGELRRTIHGITSTMLSHSLKELEADGLVSRIQYDEMPVRVEYQLTPNAKSLIPILLQLKRWGEDNL</sequence>
<evidence type="ECO:0000256" key="2">
    <source>
        <dbReference type="ARBA" id="ARBA00023125"/>
    </source>
</evidence>
<organism evidence="5 6">
    <name type="scientific">[Clostridium] aminophilum</name>
    <dbReference type="NCBI Taxonomy" id="1526"/>
    <lineage>
        <taxon>Bacteria</taxon>
        <taxon>Bacillati</taxon>
        <taxon>Bacillota</taxon>
        <taxon>Clostridia</taxon>
        <taxon>Lachnospirales</taxon>
        <taxon>Lachnospiraceae</taxon>
    </lineage>
</organism>
<accession>A0A1I6I9C5</accession>
<keyword evidence="1" id="KW-0805">Transcription regulation</keyword>
<dbReference type="SUPFAM" id="SSF46785">
    <property type="entry name" value="Winged helix' DNA-binding domain"/>
    <property type="match status" value="1"/>
</dbReference>
<evidence type="ECO:0000313" key="6">
    <source>
        <dbReference type="Proteomes" id="UP000214760"/>
    </source>
</evidence>
<dbReference type="Pfam" id="PF01638">
    <property type="entry name" value="HxlR"/>
    <property type="match status" value="1"/>
</dbReference>
<dbReference type="InterPro" id="IPR002577">
    <property type="entry name" value="HTH_HxlR"/>
</dbReference>
<feature type="domain" description="HTH hxlR-type" evidence="4">
    <location>
        <begin position="15"/>
        <end position="110"/>
    </location>
</feature>
<dbReference type="PANTHER" id="PTHR33204:SF29">
    <property type="entry name" value="TRANSCRIPTIONAL REGULATOR"/>
    <property type="match status" value="1"/>
</dbReference>
<name>A0A1I6I9C5_9FIRM</name>
<evidence type="ECO:0000313" key="5">
    <source>
        <dbReference type="EMBL" id="SFR63352.1"/>
    </source>
</evidence>
<dbReference type="PANTHER" id="PTHR33204">
    <property type="entry name" value="TRANSCRIPTIONAL REGULATOR, MARR FAMILY"/>
    <property type="match status" value="1"/>
</dbReference>
<dbReference type="PROSITE" id="PS51118">
    <property type="entry name" value="HTH_HXLR"/>
    <property type="match status" value="1"/>
</dbReference>
<dbReference type="InterPro" id="IPR036388">
    <property type="entry name" value="WH-like_DNA-bd_sf"/>
</dbReference>